<keyword evidence="10" id="KW-0594">Phospholipid biosynthesis</keyword>
<dbReference type="PANTHER" id="PTHR23063">
    <property type="entry name" value="PHOSPHOLIPID ACYLTRANSFERASE"/>
    <property type="match status" value="1"/>
</dbReference>
<gene>
    <name evidence="15" type="ORF">HYH03_010356</name>
</gene>
<dbReference type="Pfam" id="PF01553">
    <property type="entry name" value="Acyltransferase"/>
    <property type="match status" value="1"/>
</dbReference>
<evidence type="ECO:0000259" key="14">
    <source>
        <dbReference type="SMART" id="SM00563"/>
    </source>
</evidence>
<keyword evidence="6 13" id="KW-0812">Transmembrane</keyword>
<dbReference type="SMART" id="SM00563">
    <property type="entry name" value="PlsC"/>
    <property type="match status" value="1"/>
</dbReference>
<evidence type="ECO:0000256" key="9">
    <source>
        <dbReference type="ARBA" id="ARBA00023136"/>
    </source>
</evidence>
<keyword evidence="4" id="KW-0444">Lipid biosynthesis</keyword>
<dbReference type="GO" id="GO:0005783">
    <property type="term" value="C:endoplasmic reticulum"/>
    <property type="evidence" value="ECO:0007669"/>
    <property type="project" value="TreeGrafter"/>
</dbReference>
<feature type="domain" description="Phospholipid/glycerol acyltransferase" evidence="14">
    <location>
        <begin position="132"/>
        <end position="252"/>
    </location>
</feature>
<evidence type="ECO:0000256" key="1">
    <source>
        <dbReference type="ARBA" id="ARBA00004370"/>
    </source>
</evidence>
<dbReference type="GO" id="GO:0071618">
    <property type="term" value="F:lysophosphatidylethanolamine acyltransferase activity"/>
    <property type="evidence" value="ECO:0007669"/>
    <property type="project" value="TreeGrafter"/>
</dbReference>
<organism evidence="15 16">
    <name type="scientific">Edaphochlamys debaryana</name>
    <dbReference type="NCBI Taxonomy" id="47281"/>
    <lineage>
        <taxon>Eukaryota</taxon>
        <taxon>Viridiplantae</taxon>
        <taxon>Chlorophyta</taxon>
        <taxon>core chlorophytes</taxon>
        <taxon>Chlorophyceae</taxon>
        <taxon>CS clade</taxon>
        <taxon>Chlamydomonadales</taxon>
        <taxon>Chlamydomonadales incertae sedis</taxon>
        <taxon>Edaphochlamys</taxon>
    </lineage>
</organism>
<keyword evidence="9 13" id="KW-0472">Membrane</keyword>
<comment type="similarity">
    <text evidence="3">Belongs to the 1-acyl-sn-glycerol-3-phosphate acyltransferase family.</text>
</comment>
<keyword evidence="5" id="KW-0808">Transferase</keyword>
<dbReference type="InterPro" id="IPR045252">
    <property type="entry name" value="LPCAT1-like"/>
</dbReference>
<evidence type="ECO:0000256" key="4">
    <source>
        <dbReference type="ARBA" id="ARBA00022516"/>
    </source>
</evidence>
<dbReference type="GO" id="GO:0008374">
    <property type="term" value="F:O-acyltransferase activity"/>
    <property type="evidence" value="ECO:0007669"/>
    <property type="project" value="InterPro"/>
</dbReference>
<accession>A0A835XUE8</accession>
<dbReference type="CDD" id="cd07991">
    <property type="entry name" value="LPLAT_LPCAT1-like"/>
    <property type="match status" value="1"/>
</dbReference>
<dbReference type="SUPFAM" id="SSF69593">
    <property type="entry name" value="Glycerol-3-phosphate (1)-acyltransferase"/>
    <property type="match status" value="1"/>
</dbReference>
<evidence type="ECO:0000256" key="13">
    <source>
        <dbReference type="SAM" id="Phobius"/>
    </source>
</evidence>
<dbReference type="InterPro" id="IPR002123">
    <property type="entry name" value="Plipid/glycerol_acylTrfase"/>
</dbReference>
<keyword evidence="16" id="KW-1185">Reference proteome</keyword>
<evidence type="ECO:0000313" key="15">
    <source>
        <dbReference type="EMBL" id="KAG2491357.1"/>
    </source>
</evidence>
<name>A0A835XUE8_9CHLO</name>
<evidence type="ECO:0000256" key="2">
    <source>
        <dbReference type="ARBA" id="ARBA00005189"/>
    </source>
</evidence>
<sequence length="347" mass="38508">MAPTHYPDWLADMPPDIKASAFRRGDIYGTYANNPLPFAAKLRLVLLAIFLVPLKVLLTFICVIGYYICILLGNSLSGLRRTKYMAATGKFWTRCLLYAMGFFSIRWLYVTPDGKRSATRPPGFADTRIGGYVSTHCSWADIILYMSQIFPSFVAKKEVSDLPLIGTISKAMQCLFVDREARLAAAGKGGEGMSQLVKERMQRRFASPNDDPELPMLLFPEGTTTNNSAIMPFKRGAFVAGVPVQPLVLQYDKSGPFWPTWDAMPGFTHIGLLLSEPSHRVTVLVLPPYVPSEAEKADPTLYAENVRQLMIKCSGIPATDETFADKLAFFKYVTGRIAAQKAKPKAE</sequence>
<feature type="transmembrane region" description="Helical" evidence="13">
    <location>
        <begin position="44"/>
        <end position="70"/>
    </location>
</feature>
<evidence type="ECO:0000256" key="6">
    <source>
        <dbReference type="ARBA" id="ARBA00022692"/>
    </source>
</evidence>
<keyword evidence="11" id="KW-1208">Phospholipid metabolism</keyword>
<keyword evidence="7 13" id="KW-1133">Transmembrane helix</keyword>
<dbReference type="AlphaFoldDB" id="A0A835XUE8"/>
<reference evidence="15" key="1">
    <citation type="journal article" date="2020" name="bioRxiv">
        <title>Comparative genomics of Chlamydomonas.</title>
        <authorList>
            <person name="Craig R.J."/>
            <person name="Hasan A.R."/>
            <person name="Ness R.W."/>
            <person name="Keightley P.D."/>
        </authorList>
    </citation>
    <scope>NUCLEOTIDE SEQUENCE</scope>
    <source>
        <strain evidence="15">CCAP 11/70</strain>
    </source>
</reference>
<keyword evidence="8" id="KW-0443">Lipid metabolism</keyword>
<evidence type="ECO:0000256" key="5">
    <source>
        <dbReference type="ARBA" id="ARBA00022679"/>
    </source>
</evidence>
<dbReference type="PANTHER" id="PTHR23063:SF54">
    <property type="entry name" value="LYSOPHOSPHOLIPID ACYLTRANSFERASE LPEAT1"/>
    <property type="match status" value="1"/>
</dbReference>
<evidence type="ECO:0000256" key="3">
    <source>
        <dbReference type="ARBA" id="ARBA00008655"/>
    </source>
</evidence>
<dbReference type="GO" id="GO:0008654">
    <property type="term" value="P:phospholipid biosynthetic process"/>
    <property type="evidence" value="ECO:0007669"/>
    <property type="project" value="UniProtKB-KW"/>
</dbReference>
<comment type="subcellular location">
    <subcellularLocation>
        <location evidence="1">Membrane</location>
    </subcellularLocation>
</comment>
<proteinExistence type="inferred from homology"/>
<dbReference type="GO" id="GO:0016020">
    <property type="term" value="C:membrane"/>
    <property type="evidence" value="ECO:0007669"/>
    <property type="project" value="UniProtKB-SubCell"/>
</dbReference>
<dbReference type="OrthoDB" id="272512at2759"/>
<evidence type="ECO:0000256" key="12">
    <source>
        <dbReference type="ARBA" id="ARBA00023315"/>
    </source>
</evidence>
<evidence type="ECO:0000256" key="7">
    <source>
        <dbReference type="ARBA" id="ARBA00022989"/>
    </source>
</evidence>
<dbReference type="EMBL" id="JAEHOE010000054">
    <property type="protein sequence ID" value="KAG2491357.1"/>
    <property type="molecule type" value="Genomic_DNA"/>
</dbReference>
<keyword evidence="12" id="KW-0012">Acyltransferase</keyword>
<evidence type="ECO:0000256" key="10">
    <source>
        <dbReference type="ARBA" id="ARBA00023209"/>
    </source>
</evidence>
<evidence type="ECO:0000256" key="11">
    <source>
        <dbReference type="ARBA" id="ARBA00023264"/>
    </source>
</evidence>
<comment type="caution">
    <text evidence="15">The sequence shown here is derived from an EMBL/GenBank/DDBJ whole genome shotgun (WGS) entry which is preliminary data.</text>
</comment>
<protein>
    <recommendedName>
        <fullName evidence="14">Phospholipid/glycerol acyltransferase domain-containing protein</fullName>
    </recommendedName>
</protein>
<comment type="pathway">
    <text evidence="2">Lipid metabolism.</text>
</comment>
<dbReference type="Proteomes" id="UP000612055">
    <property type="component" value="Unassembled WGS sequence"/>
</dbReference>
<evidence type="ECO:0000313" key="16">
    <source>
        <dbReference type="Proteomes" id="UP000612055"/>
    </source>
</evidence>
<feature type="transmembrane region" description="Helical" evidence="13">
    <location>
        <begin position="91"/>
        <end position="109"/>
    </location>
</feature>
<evidence type="ECO:0000256" key="8">
    <source>
        <dbReference type="ARBA" id="ARBA00023098"/>
    </source>
</evidence>